<reference evidence="1" key="1">
    <citation type="submission" date="2022-11" db="EMBL/GenBank/DDBJ databases">
        <title>Chromosome-level genome of Pogonophryne albipinna.</title>
        <authorList>
            <person name="Jo E."/>
        </authorList>
    </citation>
    <scope>NUCLEOTIDE SEQUENCE</scope>
    <source>
        <strain evidence="1">SGF0006</strain>
        <tissue evidence="1">Muscle</tissue>
    </source>
</reference>
<feature type="non-terminal residue" evidence="1">
    <location>
        <position position="1"/>
    </location>
</feature>
<dbReference type="EMBL" id="JAPTMU010000012">
    <property type="protein sequence ID" value="KAJ4934179.1"/>
    <property type="molecule type" value="Genomic_DNA"/>
</dbReference>
<dbReference type="AlphaFoldDB" id="A0AAD6FHV6"/>
<protein>
    <submittedName>
        <fullName evidence="1">Uncharacterized protein</fullName>
    </submittedName>
</protein>
<evidence type="ECO:0000313" key="2">
    <source>
        <dbReference type="Proteomes" id="UP001219934"/>
    </source>
</evidence>
<dbReference type="Proteomes" id="UP001219934">
    <property type="component" value="Unassembled WGS sequence"/>
</dbReference>
<proteinExistence type="predicted"/>
<accession>A0AAD6FHV6</accession>
<keyword evidence="2" id="KW-1185">Reference proteome</keyword>
<sequence>MPAADALWSLCCSRCPRACRSLPQVPRINRVRTLSLLFRKSVTRQRPAGRHCAESRGTPAARCHCSSMCRFVPEQRGSDGPGIRAASNRQERELLVSGMILIPSECSMVRGGPTLFGLTGLGSAEVTGTCGLGEDTKSFTVRPGSLPSSPQNRLRTTLTQEHMEAFMLMCTEKEILMALDTDGVIDRVAETSELLRHLLVILTAHALLLKPCLDLLPGTTQSSSACLLKSVSTV</sequence>
<organism evidence="1 2">
    <name type="scientific">Pogonophryne albipinna</name>
    <dbReference type="NCBI Taxonomy" id="1090488"/>
    <lineage>
        <taxon>Eukaryota</taxon>
        <taxon>Metazoa</taxon>
        <taxon>Chordata</taxon>
        <taxon>Craniata</taxon>
        <taxon>Vertebrata</taxon>
        <taxon>Euteleostomi</taxon>
        <taxon>Actinopterygii</taxon>
        <taxon>Neopterygii</taxon>
        <taxon>Teleostei</taxon>
        <taxon>Neoteleostei</taxon>
        <taxon>Acanthomorphata</taxon>
        <taxon>Eupercaria</taxon>
        <taxon>Perciformes</taxon>
        <taxon>Notothenioidei</taxon>
        <taxon>Pogonophryne</taxon>
    </lineage>
</organism>
<comment type="caution">
    <text evidence="1">The sequence shown here is derived from an EMBL/GenBank/DDBJ whole genome shotgun (WGS) entry which is preliminary data.</text>
</comment>
<name>A0AAD6FHV6_9TELE</name>
<gene>
    <name evidence="1" type="ORF">JOQ06_006984</name>
</gene>
<evidence type="ECO:0000313" key="1">
    <source>
        <dbReference type="EMBL" id="KAJ4934179.1"/>
    </source>
</evidence>